<organism evidence="6">
    <name type="scientific">Lygodium microphyllum</name>
    <dbReference type="NCBI Taxonomy" id="148566"/>
    <lineage>
        <taxon>Eukaryota</taxon>
        <taxon>Viridiplantae</taxon>
        <taxon>Streptophyta</taxon>
        <taxon>Embryophyta</taxon>
        <taxon>Tracheophyta</taxon>
        <taxon>Polypodiopsida</taxon>
        <taxon>Polypodiidae</taxon>
        <taxon>Schizaeales</taxon>
        <taxon>Lygodiaceae</taxon>
        <taxon>Lygodium</taxon>
    </lineage>
</organism>
<evidence type="ECO:0000256" key="1">
    <source>
        <dbReference type="ARBA" id="ARBA00006471"/>
    </source>
</evidence>
<reference evidence="6" key="1">
    <citation type="journal article" date="2018" name="Mitochondrial DNA Part B Resour">
        <title>The complete chloroplast genome of the invasive fern Lygodium microphyllum (Cav.) R. Br.</title>
        <authorList>
            <person name="McCulloch G.A."/>
            <person name="Hereward J.P."/>
            <person name="Lake E.C."/>
            <person name="Smith M.C."/>
            <person name="Purcell M.F."/>
            <person name="Walter G.H."/>
        </authorList>
    </citation>
    <scope>NUCLEOTIDE SEQUENCE</scope>
</reference>
<dbReference type="PANTHER" id="PTHR11758">
    <property type="entry name" value="40S RIBOSOMAL PROTEIN S15A"/>
    <property type="match status" value="1"/>
</dbReference>
<keyword evidence="5" id="KW-0699">rRNA-binding</keyword>
<comment type="subunit">
    <text evidence="5">Part of the 30S ribosomal subunit.</text>
</comment>
<sequence length="132" mass="14688">MNNDIISAAITTIRNGNMRKSPVIRIPATGTTRGIGRVLPEEGFVKSIAEHKENQQYFLDIGLKYRGRKRKAYITAIQRISKPGLRIYSDHRGIPRILGGMGIAISSTSRGIMTDRDARQKKIGGEIVCCIY</sequence>
<dbReference type="InterPro" id="IPR000630">
    <property type="entry name" value="Ribosomal_uS8"/>
</dbReference>
<dbReference type="NCBIfam" id="NF001109">
    <property type="entry name" value="PRK00136.1"/>
    <property type="match status" value="1"/>
</dbReference>
<protein>
    <recommendedName>
        <fullName evidence="4 5">Small ribosomal subunit protein uS8c</fullName>
    </recommendedName>
</protein>
<dbReference type="GO" id="GO:0003735">
    <property type="term" value="F:structural constituent of ribosome"/>
    <property type="evidence" value="ECO:0007669"/>
    <property type="project" value="InterPro"/>
</dbReference>
<dbReference type="EMBL" id="MG761729">
    <property type="protein sequence ID" value="AXG76115.1"/>
    <property type="molecule type" value="Genomic_DNA"/>
</dbReference>
<dbReference type="FunFam" id="3.30.1490.10:FF:000001">
    <property type="entry name" value="30S ribosomal protein S8"/>
    <property type="match status" value="1"/>
</dbReference>
<dbReference type="SUPFAM" id="SSF56047">
    <property type="entry name" value="Ribosomal protein S8"/>
    <property type="match status" value="1"/>
</dbReference>
<dbReference type="GO" id="GO:0005840">
    <property type="term" value="C:ribosome"/>
    <property type="evidence" value="ECO:0007669"/>
    <property type="project" value="UniProtKB-KW"/>
</dbReference>
<evidence type="ECO:0000313" key="6">
    <source>
        <dbReference type="EMBL" id="AXG76115.1"/>
    </source>
</evidence>
<geneLocation type="chloroplast" evidence="6"/>
<dbReference type="Gene3D" id="3.30.1370.30">
    <property type="match status" value="1"/>
</dbReference>
<evidence type="ECO:0000256" key="3">
    <source>
        <dbReference type="ARBA" id="ARBA00023274"/>
    </source>
</evidence>
<dbReference type="Gene3D" id="3.30.1490.10">
    <property type="match status" value="1"/>
</dbReference>
<dbReference type="GeneID" id="37868082"/>
<dbReference type="GO" id="GO:0019843">
    <property type="term" value="F:rRNA binding"/>
    <property type="evidence" value="ECO:0007669"/>
    <property type="project" value="UniProtKB-UniRule"/>
</dbReference>
<keyword evidence="3 5" id="KW-0687">Ribonucleoprotein</keyword>
<keyword evidence="6" id="KW-0934">Plastid</keyword>
<dbReference type="RefSeq" id="YP_009514517.1">
    <property type="nucleotide sequence ID" value="NC_039378.1"/>
</dbReference>
<dbReference type="HAMAP" id="MF_01302_B">
    <property type="entry name" value="Ribosomal_uS8_B"/>
    <property type="match status" value="1"/>
</dbReference>
<keyword evidence="5" id="KW-0694">RNA-binding</keyword>
<comment type="subcellular location">
    <subcellularLocation>
        <location evidence="5">Plastid</location>
        <location evidence="5">Chloroplast</location>
    </subcellularLocation>
</comment>
<evidence type="ECO:0000256" key="5">
    <source>
        <dbReference type="HAMAP-Rule" id="MF_01302"/>
    </source>
</evidence>
<name>A0A345HHM5_9MONI</name>
<keyword evidence="6" id="KW-0150">Chloroplast</keyword>
<evidence type="ECO:0000256" key="4">
    <source>
        <dbReference type="ARBA" id="ARBA00035153"/>
    </source>
</evidence>
<comment type="function">
    <text evidence="5">One of the primary rRNA binding proteins, it binds directly to 16S rRNA central domain where it helps coordinate assembly of the platform of the 30S subunit.</text>
</comment>
<accession>A0A345HHM5</accession>
<evidence type="ECO:0000256" key="2">
    <source>
        <dbReference type="ARBA" id="ARBA00022980"/>
    </source>
</evidence>
<comment type="similarity">
    <text evidence="1 5">Belongs to the universal ribosomal protein uS8 family.</text>
</comment>
<dbReference type="GO" id="GO:1990904">
    <property type="term" value="C:ribonucleoprotein complex"/>
    <property type="evidence" value="ECO:0007669"/>
    <property type="project" value="UniProtKB-KW"/>
</dbReference>
<keyword evidence="2 5" id="KW-0689">Ribosomal protein</keyword>
<dbReference type="InterPro" id="IPR035987">
    <property type="entry name" value="Ribosomal_uS8_sf"/>
</dbReference>
<gene>
    <name evidence="5 6" type="primary">rps8</name>
</gene>
<dbReference type="Pfam" id="PF00410">
    <property type="entry name" value="Ribosomal_S8"/>
    <property type="match status" value="1"/>
</dbReference>
<dbReference type="AlphaFoldDB" id="A0A345HHM5"/>
<dbReference type="GO" id="GO:0006412">
    <property type="term" value="P:translation"/>
    <property type="evidence" value="ECO:0007669"/>
    <property type="project" value="UniProtKB-UniRule"/>
</dbReference>
<dbReference type="GO" id="GO:0009507">
    <property type="term" value="C:chloroplast"/>
    <property type="evidence" value="ECO:0007669"/>
    <property type="project" value="UniProtKB-SubCell"/>
</dbReference>
<proteinExistence type="inferred from homology"/>